<gene>
    <name evidence="1" type="ORF">LTS18_010449</name>
</gene>
<name>A0ACC3CZW7_9PEZI</name>
<evidence type="ECO:0000313" key="2">
    <source>
        <dbReference type="Proteomes" id="UP001186974"/>
    </source>
</evidence>
<accession>A0ACC3CZW7</accession>
<comment type="caution">
    <text evidence="1">The sequence shown here is derived from an EMBL/GenBank/DDBJ whole genome shotgun (WGS) entry which is preliminary data.</text>
</comment>
<sequence>MATSHHVRNRQSWDARTSPTVSEPFSSTTPTSPISRSEGYPLSPRFPGLPPAYHDSFETGTTTESDFAHIRGGHHHHHARSQSLSKRLSVALEPLKEMAETVGEKGRRFSMAATGVREAERLGFESPNATWRREKRGRRMWWVVLMVSLVVNLGYVTGRFSGGGFGGSGGVRKGLLNGWHEENFRADARYAN</sequence>
<feature type="non-terminal residue" evidence="1">
    <location>
        <position position="192"/>
    </location>
</feature>
<dbReference type="Proteomes" id="UP001186974">
    <property type="component" value="Unassembled WGS sequence"/>
</dbReference>
<organism evidence="1 2">
    <name type="scientific">Coniosporium uncinatum</name>
    <dbReference type="NCBI Taxonomy" id="93489"/>
    <lineage>
        <taxon>Eukaryota</taxon>
        <taxon>Fungi</taxon>
        <taxon>Dikarya</taxon>
        <taxon>Ascomycota</taxon>
        <taxon>Pezizomycotina</taxon>
        <taxon>Dothideomycetes</taxon>
        <taxon>Dothideomycetes incertae sedis</taxon>
        <taxon>Coniosporium</taxon>
    </lineage>
</organism>
<keyword evidence="2" id="KW-1185">Reference proteome</keyword>
<dbReference type="EMBL" id="JAWDJW010009256">
    <property type="protein sequence ID" value="KAK3059606.1"/>
    <property type="molecule type" value="Genomic_DNA"/>
</dbReference>
<evidence type="ECO:0000313" key="1">
    <source>
        <dbReference type="EMBL" id="KAK3059606.1"/>
    </source>
</evidence>
<protein>
    <submittedName>
        <fullName evidence="1">Uncharacterized protein</fullName>
    </submittedName>
</protein>
<proteinExistence type="predicted"/>
<reference evidence="1" key="1">
    <citation type="submission" date="2024-09" db="EMBL/GenBank/DDBJ databases">
        <title>Black Yeasts Isolated from many extreme environments.</title>
        <authorList>
            <person name="Coleine C."/>
            <person name="Stajich J.E."/>
            <person name="Selbmann L."/>
        </authorList>
    </citation>
    <scope>NUCLEOTIDE SEQUENCE</scope>
    <source>
        <strain evidence="1">CCFEE 5737</strain>
    </source>
</reference>